<dbReference type="Proteomes" id="UP000217507">
    <property type="component" value="Chromosome"/>
</dbReference>
<name>A0A1Z4KRT3_ANAVA</name>
<feature type="transmembrane region" description="Helical" evidence="1">
    <location>
        <begin position="30"/>
        <end position="48"/>
    </location>
</feature>
<proteinExistence type="predicted"/>
<organism evidence="2 3">
    <name type="scientific">Trichormus variabilis NIES-23</name>
    <dbReference type="NCBI Taxonomy" id="1973479"/>
    <lineage>
        <taxon>Bacteria</taxon>
        <taxon>Bacillati</taxon>
        <taxon>Cyanobacteriota</taxon>
        <taxon>Cyanophyceae</taxon>
        <taxon>Nostocales</taxon>
        <taxon>Nostocaceae</taxon>
        <taxon>Trichormus</taxon>
    </lineage>
</organism>
<keyword evidence="1" id="KW-1133">Transmembrane helix</keyword>
<keyword evidence="1" id="KW-0812">Transmembrane</keyword>
<evidence type="ECO:0000313" key="2">
    <source>
        <dbReference type="EMBL" id="BAY71603.1"/>
    </source>
</evidence>
<accession>A0A1Z4KRT3</accession>
<gene>
    <name evidence="2" type="ORF">NIES23_44230</name>
</gene>
<dbReference type="AlphaFoldDB" id="A0A1Z4KRT3"/>
<reference evidence="2 3" key="1">
    <citation type="submission" date="2017-06" db="EMBL/GenBank/DDBJ databases">
        <title>Genome sequencing of cyanobaciteial culture collection at National Institute for Environmental Studies (NIES).</title>
        <authorList>
            <person name="Hirose Y."/>
            <person name="Shimura Y."/>
            <person name="Fujisawa T."/>
            <person name="Nakamura Y."/>
            <person name="Kawachi M."/>
        </authorList>
    </citation>
    <scope>NUCLEOTIDE SEQUENCE [LARGE SCALE GENOMIC DNA]</scope>
    <source>
        <strain evidence="2 3">NIES-23</strain>
    </source>
</reference>
<sequence length="93" mass="10745">MELGLTVSYRIMPLNRNSNSRKFHNFKTKAFHSVAIVAVLVAAFPWLYEIKTKAGINISKSRHAGTFFEQKSGGLFKCEWLYPYHCEDRPNVH</sequence>
<protein>
    <submittedName>
        <fullName evidence="2">Uncharacterized protein</fullName>
    </submittedName>
</protein>
<evidence type="ECO:0000256" key="1">
    <source>
        <dbReference type="SAM" id="Phobius"/>
    </source>
</evidence>
<evidence type="ECO:0000313" key="3">
    <source>
        <dbReference type="Proteomes" id="UP000217507"/>
    </source>
</evidence>
<keyword evidence="1" id="KW-0472">Membrane</keyword>
<dbReference type="EMBL" id="AP018216">
    <property type="protein sequence ID" value="BAY71603.1"/>
    <property type="molecule type" value="Genomic_DNA"/>
</dbReference>